<reference evidence="10" key="1">
    <citation type="journal article" date="2019" name="Int. J. Syst. Evol. Microbiol.">
        <title>The Global Catalogue of Microorganisms (GCM) 10K type strain sequencing project: providing services to taxonomists for standard genome sequencing and annotation.</title>
        <authorList>
            <consortium name="The Broad Institute Genomics Platform"/>
            <consortium name="The Broad Institute Genome Sequencing Center for Infectious Disease"/>
            <person name="Wu L."/>
            <person name="Ma J."/>
        </authorList>
    </citation>
    <scope>NUCLEOTIDE SEQUENCE [LARGE SCALE GENOMIC DNA]</scope>
    <source>
        <strain evidence="10">CGMCC 4.7393</strain>
    </source>
</reference>
<comment type="subcellular location">
    <subcellularLocation>
        <location evidence="1">Cell outer membrane</location>
    </subcellularLocation>
</comment>
<keyword evidence="7" id="KW-0998">Cell outer membrane</keyword>
<dbReference type="InterPro" id="IPR051906">
    <property type="entry name" value="TolC-like"/>
</dbReference>
<feature type="chain" id="PRO_5045693108" evidence="8">
    <location>
        <begin position="22"/>
        <end position="486"/>
    </location>
</feature>
<dbReference type="InterPro" id="IPR003423">
    <property type="entry name" value="OMP_efflux"/>
</dbReference>
<accession>A0ABW2DEZ5</accession>
<protein>
    <submittedName>
        <fullName evidence="9">TolC family protein</fullName>
    </submittedName>
</protein>
<dbReference type="PANTHER" id="PTHR30026:SF20">
    <property type="entry name" value="OUTER MEMBRANE PROTEIN TOLC"/>
    <property type="match status" value="1"/>
</dbReference>
<sequence length="486" mass="54999">MKKTLFCIGLGLLWHLATAQAQQIGRVLTLQETIKLALASSIAAKQAVTNKTSNYWQYRTFKANYRPQLSLSGTMPDFSRSIIPVTQPDGTIDFRAVSISNSEVGLSLSQAVGLTGGQFFISSQSQRFDDFNQGLQRYNTFPAIIGFRQPVFGYNELAWAKKIEPLRYAESERQYLEDREAIATTATQRFFDVLLQQVNFEIASKNVENNQTLFKIAEEKYRLGRLSRNELLQLKLSLMNAQLAQAQASNELKTVAMQFAAYVGIAQGEKVAVQAPVEIPTLEVEEQLALAQARLNRKERFQYQRQVLEAEQKIAETRGKGGFNANLYATFGLTKSANNFSESYAQPENQQQVTLGFSVPLVDWGRQKANVKTAQAQLQLAQYTVQQEQINFEQSVLTQVNQIDLLKERLRITASADSIAQERYDITKSTFLVGRISITDLNIALQEKDQARRAYIEALQDFWVAYYRLRALTLYDFEKGQPLLAE</sequence>
<evidence type="ECO:0000256" key="1">
    <source>
        <dbReference type="ARBA" id="ARBA00004442"/>
    </source>
</evidence>
<gene>
    <name evidence="9" type="ORF">ACFQHR_01800</name>
</gene>
<dbReference type="PANTHER" id="PTHR30026">
    <property type="entry name" value="OUTER MEMBRANE PROTEIN TOLC"/>
    <property type="match status" value="1"/>
</dbReference>
<keyword evidence="6" id="KW-0472">Membrane</keyword>
<keyword evidence="5" id="KW-0812">Transmembrane</keyword>
<dbReference type="Gene3D" id="1.20.1600.10">
    <property type="entry name" value="Outer membrane efflux proteins (OEP)"/>
    <property type="match status" value="1"/>
</dbReference>
<dbReference type="EMBL" id="JBHSYQ010000003">
    <property type="protein sequence ID" value="MFC6996334.1"/>
    <property type="molecule type" value="Genomic_DNA"/>
</dbReference>
<evidence type="ECO:0000256" key="7">
    <source>
        <dbReference type="ARBA" id="ARBA00023237"/>
    </source>
</evidence>
<evidence type="ECO:0000313" key="9">
    <source>
        <dbReference type="EMBL" id="MFC6996334.1"/>
    </source>
</evidence>
<evidence type="ECO:0000256" key="4">
    <source>
        <dbReference type="ARBA" id="ARBA00022452"/>
    </source>
</evidence>
<evidence type="ECO:0000256" key="5">
    <source>
        <dbReference type="ARBA" id="ARBA00022692"/>
    </source>
</evidence>
<dbReference type="Proteomes" id="UP001596405">
    <property type="component" value="Unassembled WGS sequence"/>
</dbReference>
<feature type="signal peptide" evidence="8">
    <location>
        <begin position="1"/>
        <end position="21"/>
    </location>
</feature>
<evidence type="ECO:0000256" key="2">
    <source>
        <dbReference type="ARBA" id="ARBA00007613"/>
    </source>
</evidence>
<dbReference type="Pfam" id="PF02321">
    <property type="entry name" value="OEP"/>
    <property type="match status" value="2"/>
</dbReference>
<dbReference type="SUPFAM" id="SSF56954">
    <property type="entry name" value="Outer membrane efflux proteins (OEP)"/>
    <property type="match status" value="1"/>
</dbReference>
<comment type="caution">
    <text evidence="9">The sequence shown here is derived from an EMBL/GenBank/DDBJ whole genome shotgun (WGS) entry which is preliminary data.</text>
</comment>
<dbReference type="RefSeq" id="WP_066620077.1">
    <property type="nucleotide sequence ID" value="NZ_JBHSYQ010000003.1"/>
</dbReference>
<evidence type="ECO:0000256" key="3">
    <source>
        <dbReference type="ARBA" id="ARBA00022448"/>
    </source>
</evidence>
<proteinExistence type="inferred from homology"/>
<evidence type="ECO:0000256" key="6">
    <source>
        <dbReference type="ARBA" id="ARBA00023136"/>
    </source>
</evidence>
<keyword evidence="10" id="KW-1185">Reference proteome</keyword>
<keyword evidence="4" id="KW-1134">Transmembrane beta strand</keyword>
<keyword evidence="8" id="KW-0732">Signal</keyword>
<name>A0ABW2DEZ5_9BACT</name>
<evidence type="ECO:0000313" key="10">
    <source>
        <dbReference type="Proteomes" id="UP001596405"/>
    </source>
</evidence>
<keyword evidence="3" id="KW-0813">Transport</keyword>
<evidence type="ECO:0000256" key="8">
    <source>
        <dbReference type="SAM" id="SignalP"/>
    </source>
</evidence>
<comment type="similarity">
    <text evidence="2">Belongs to the outer membrane factor (OMF) (TC 1.B.17) family.</text>
</comment>
<organism evidence="9 10">
    <name type="scientific">Rufibacter roseus</name>
    <dbReference type="NCBI Taxonomy" id="1567108"/>
    <lineage>
        <taxon>Bacteria</taxon>
        <taxon>Pseudomonadati</taxon>
        <taxon>Bacteroidota</taxon>
        <taxon>Cytophagia</taxon>
        <taxon>Cytophagales</taxon>
        <taxon>Hymenobacteraceae</taxon>
        <taxon>Rufibacter</taxon>
    </lineage>
</organism>